<dbReference type="Gene3D" id="3.30.559.10">
    <property type="entry name" value="Chloramphenicol acetyltransferase-like domain"/>
    <property type="match status" value="1"/>
</dbReference>
<evidence type="ECO:0000256" key="2">
    <source>
        <dbReference type="ARBA" id="ARBA00005189"/>
    </source>
</evidence>
<dbReference type="EC" id="2.3.1.20" evidence="4"/>
<dbReference type="Pfam" id="PF03007">
    <property type="entry name" value="WS_DGAT_cat"/>
    <property type="match status" value="1"/>
</dbReference>
<evidence type="ECO:0000256" key="5">
    <source>
        <dbReference type="ARBA" id="ARBA00022516"/>
    </source>
</evidence>
<comment type="pathway">
    <text evidence="1">Glycerolipid metabolism; triacylglycerol biosynthesis.</text>
</comment>
<dbReference type="InterPro" id="IPR014292">
    <property type="entry name" value="Acyl_transf_WS/DGAT"/>
</dbReference>
<dbReference type="InterPro" id="IPR004255">
    <property type="entry name" value="O-acyltransferase_WSD1_N"/>
</dbReference>
<dbReference type="EMBL" id="SPMY01000065">
    <property type="protein sequence ID" value="NMQ29705.1"/>
    <property type="molecule type" value="Genomic_DNA"/>
</dbReference>
<organism evidence="14 15">
    <name type="scientific">Candidatus Accumulibacter phosphatis</name>
    <dbReference type="NCBI Taxonomy" id="327160"/>
    <lineage>
        <taxon>Bacteria</taxon>
        <taxon>Pseudomonadati</taxon>
        <taxon>Pseudomonadota</taxon>
        <taxon>Betaproteobacteria</taxon>
        <taxon>Candidatus Accumulibacter</taxon>
    </lineage>
</organism>
<dbReference type="InterPro" id="IPR009721">
    <property type="entry name" value="O-acyltransferase_WSD1_C"/>
</dbReference>
<evidence type="ECO:0000259" key="13">
    <source>
        <dbReference type="Pfam" id="PF06974"/>
    </source>
</evidence>
<gene>
    <name evidence="14" type="ORF">E4Q23_19170</name>
</gene>
<keyword evidence="9" id="KW-0012">Acyltransferase</keyword>
<feature type="region of interest" description="Disordered" evidence="11">
    <location>
        <begin position="155"/>
        <end position="177"/>
    </location>
</feature>
<name>A0ABX1U1Y7_9PROT</name>
<dbReference type="Proteomes" id="UP000749010">
    <property type="component" value="Unassembled WGS sequence"/>
</dbReference>
<keyword evidence="7" id="KW-0319">Glycerol metabolism</keyword>
<keyword evidence="5" id="KW-0444">Lipid biosynthesis</keyword>
<evidence type="ECO:0000313" key="14">
    <source>
        <dbReference type="EMBL" id="NMQ29705.1"/>
    </source>
</evidence>
<evidence type="ECO:0000259" key="12">
    <source>
        <dbReference type="Pfam" id="PF03007"/>
    </source>
</evidence>
<comment type="catalytic activity">
    <reaction evidence="10">
        <text>an acyl-CoA + a 1,2-diacyl-sn-glycerol = a triacyl-sn-glycerol + CoA</text>
        <dbReference type="Rhea" id="RHEA:10868"/>
        <dbReference type="ChEBI" id="CHEBI:17815"/>
        <dbReference type="ChEBI" id="CHEBI:57287"/>
        <dbReference type="ChEBI" id="CHEBI:58342"/>
        <dbReference type="ChEBI" id="CHEBI:64615"/>
        <dbReference type="EC" id="2.3.1.20"/>
    </reaction>
</comment>
<evidence type="ECO:0000256" key="10">
    <source>
        <dbReference type="ARBA" id="ARBA00048109"/>
    </source>
</evidence>
<keyword evidence="6" id="KW-0808">Transferase</keyword>
<dbReference type="PANTHER" id="PTHR31650">
    <property type="entry name" value="O-ACYLTRANSFERASE (WSD1-LIKE) FAMILY PROTEIN"/>
    <property type="match status" value="1"/>
</dbReference>
<dbReference type="InterPro" id="IPR045034">
    <property type="entry name" value="O-acyltransferase_WSD1-like"/>
</dbReference>
<dbReference type="NCBIfam" id="TIGR02946">
    <property type="entry name" value="acyl_WS_DGAT"/>
    <property type="match status" value="1"/>
</dbReference>
<dbReference type="Pfam" id="PF06974">
    <property type="entry name" value="WS_DGAT_C"/>
    <property type="match status" value="1"/>
</dbReference>
<evidence type="ECO:0000256" key="7">
    <source>
        <dbReference type="ARBA" id="ARBA00022798"/>
    </source>
</evidence>
<evidence type="ECO:0000256" key="11">
    <source>
        <dbReference type="SAM" id="MobiDB-lite"/>
    </source>
</evidence>
<evidence type="ECO:0000256" key="6">
    <source>
        <dbReference type="ARBA" id="ARBA00022679"/>
    </source>
</evidence>
<dbReference type="InterPro" id="IPR023213">
    <property type="entry name" value="CAT-like_dom_sf"/>
</dbReference>
<evidence type="ECO:0000256" key="9">
    <source>
        <dbReference type="ARBA" id="ARBA00023315"/>
    </source>
</evidence>
<sequence>MTAREKVSHVDTAWLRMDRPENLMQIIGVMIFLGRIDSERLKRTIVHRLLCYRRFRQIATVDADGVWWVDDPDFDIDTHLRHSLLPAPGGKLELQKFVAEMASTPLNPARPRWEFNLVEIADGNSALVVRIHHAIADGIALIGVTNALTDAQIDAPEESERSTATGASADRPGTAGDASDRGEFFWELVLEPLSEVTASVLSVGCKLWGQYLALRKESAPIGDLARIGGAVAREIGKLALMPADSPTRFKGKPGTVKRVAWSEPISLAEIKATGKALGCSVNDTLLAAAAGALRGYLMAKGDVVNGAEIRVMVPVNLRAPNDSGDLGNRFGLVALELPVGIENPLARLYATRARMAALKSSYQALLTYALLGAAGMAPGFVEEQLLRLLAGKTTAVMTNVPGSQQLRYLAGQSIDQQMVWVPQAGDIGMGVSILSYNQRVQLGVITDKGMVDDPQNIVDRFADEFEKLLWLVLLQPGDRLADPDAVAEDLARSPPTSRPS</sequence>
<feature type="domain" description="O-acyltransferase WSD1 C-terminal" evidence="13">
    <location>
        <begin position="327"/>
        <end position="468"/>
    </location>
</feature>
<evidence type="ECO:0000256" key="3">
    <source>
        <dbReference type="ARBA" id="ARBA00009587"/>
    </source>
</evidence>
<evidence type="ECO:0000313" key="15">
    <source>
        <dbReference type="Proteomes" id="UP000749010"/>
    </source>
</evidence>
<reference evidence="14 15" key="1">
    <citation type="submission" date="2019-03" db="EMBL/GenBank/DDBJ databases">
        <title>Metabolic reconstructions from genomes of highly enriched 'Candidatus Accumulibacter' and 'Candidatus Competibacter' bioreactor populations.</title>
        <authorList>
            <person name="Annavajhala M.K."/>
            <person name="Welles L."/>
            <person name="Abbas B."/>
            <person name="Sorokin D."/>
            <person name="Park H."/>
            <person name="Van Loosdrecht M."/>
            <person name="Chandran K."/>
        </authorList>
    </citation>
    <scope>NUCLEOTIDE SEQUENCE [LARGE SCALE GENOMIC DNA]</scope>
    <source>
        <strain evidence="14 15">SBR_S</strain>
    </source>
</reference>
<proteinExistence type="inferred from homology"/>
<evidence type="ECO:0000256" key="4">
    <source>
        <dbReference type="ARBA" id="ARBA00013244"/>
    </source>
</evidence>
<feature type="domain" description="O-acyltransferase WSD1-like N-terminal" evidence="12">
    <location>
        <begin position="8"/>
        <end position="284"/>
    </location>
</feature>
<dbReference type="SUPFAM" id="SSF52777">
    <property type="entry name" value="CoA-dependent acyltransferases"/>
    <property type="match status" value="2"/>
</dbReference>
<comment type="caution">
    <text evidence="14">The sequence shown here is derived from an EMBL/GenBank/DDBJ whole genome shotgun (WGS) entry which is preliminary data.</text>
</comment>
<evidence type="ECO:0000256" key="1">
    <source>
        <dbReference type="ARBA" id="ARBA00004771"/>
    </source>
</evidence>
<comment type="pathway">
    <text evidence="2">Lipid metabolism.</text>
</comment>
<protein>
    <recommendedName>
        <fullName evidence="4">diacylglycerol O-acyltransferase</fullName>
        <ecNumber evidence="4">2.3.1.20</ecNumber>
    </recommendedName>
</protein>
<dbReference type="PANTHER" id="PTHR31650:SF1">
    <property type="entry name" value="WAX ESTER SYNTHASE_DIACYLGLYCEROL ACYLTRANSFERASE 4-RELATED"/>
    <property type="match status" value="1"/>
</dbReference>
<comment type="similarity">
    <text evidence="3">Belongs to the long-chain O-acyltransferase family.</text>
</comment>
<accession>A0ABX1U1Y7</accession>
<keyword evidence="15" id="KW-1185">Reference proteome</keyword>
<keyword evidence="8" id="KW-0443">Lipid metabolism</keyword>
<dbReference type="RefSeq" id="WP_169068160.1">
    <property type="nucleotide sequence ID" value="NZ_SPMY01000065.1"/>
</dbReference>
<evidence type="ECO:0000256" key="8">
    <source>
        <dbReference type="ARBA" id="ARBA00023098"/>
    </source>
</evidence>